<comment type="caution">
    <text evidence="3">The sequence shown here is derived from an EMBL/GenBank/DDBJ whole genome shotgun (WGS) entry which is preliminary data.</text>
</comment>
<dbReference type="EMBL" id="MWPV01000007">
    <property type="protein sequence ID" value="OUL56239.1"/>
    <property type="molecule type" value="Genomic_DNA"/>
</dbReference>
<proteinExistence type="predicted"/>
<keyword evidence="4" id="KW-1185">Reference proteome</keyword>
<dbReference type="InterPro" id="IPR005182">
    <property type="entry name" value="YdbS-like_PH"/>
</dbReference>
<evidence type="ECO:0000259" key="2">
    <source>
        <dbReference type="Pfam" id="PF03703"/>
    </source>
</evidence>
<organism evidence="3 4">
    <name type="scientific">Pseudoalteromonas ulvae</name>
    <dbReference type="NCBI Taxonomy" id="107327"/>
    <lineage>
        <taxon>Bacteria</taxon>
        <taxon>Pseudomonadati</taxon>
        <taxon>Pseudomonadota</taxon>
        <taxon>Gammaproteobacteria</taxon>
        <taxon>Alteromonadales</taxon>
        <taxon>Pseudoalteromonadaceae</taxon>
        <taxon>Pseudoalteromonas</taxon>
    </lineage>
</organism>
<evidence type="ECO:0000256" key="1">
    <source>
        <dbReference type="SAM" id="Phobius"/>
    </source>
</evidence>
<feature type="transmembrane region" description="Helical" evidence="1">
    <location>
        <begin position="60"/>
        <end position="83"/>
    </location>
</feature>
<dbReference type="PANTHER" id="PTHR34473">
    <property type="entry name" value="UPF0699 TRANSMEMBRANE PROTEIN YDBS"/>
    <property type="match status" value="1"/>
</dbReference>
<feature type="transmembrane region" description="Helical" evidence="1">
    <location>
        <begin position="32"/>
        <end position="54"/>
    </location>
</feature>
<dbReference type="RefSeq" id="WP_086745753.1">
    <property type="nucleotide sequence ID" value="NZ_MWPV01000007.1"/>
</dbReference>
<gene>
    <name evidence="3" type="ORF">B1199_19195</name>
</gene>
<evidence type="ECO:0000313" key="4">
    <source>
        <dbReference type="Proteomes" id="UP000194841"/>
    </source>
</evidence>
<dbReference type="AlphaFoldDB" id="A0A2C9ZZP8"/>
<keyword evidence="1" id="KW-0472">Membrane</keyword>
<name>A0A2C9ZZP8_PSEDV</name>
<keyword evidence="1" id="KW-0812">Transmembrane</keyword>
<dbReference type="PANTHER" id="PTHR34473:SF2">
    <property type="entry name" value="UPF0699 TRANSMEMBRANE PROTEIN YDBT"/>
    <property type="match status" value="1"/>
</dbReference>
<protein>
    <recommendedName>
        <fullName evidence="2">YdbS-like PH domain-containing protein</fullName>
    </recommendedName>
</protein>
<accession>A0A2C9ZZP8</accession>
<reference evidence="3 4" key="1">
    <citation type="submission" date="2017-02" db="EMBL/GenBank/DDBJ databases">
        <title>Pseudoalteromonas ulvae TC14 Genome.</title>
        <authorList>
            <person name="Molmeret M."/>
        </authorList>
    </citation>
    <scope>NUCLEOTIDE SEQUENCE [LARGE SCALE GENOMIC DNA]</scope>
    <source>
        <strain evidence="3">TC14</strain>
    </source>
</reference>
<dbReference type="OrthoDB" id="1750577at2"/>
<sequence>MFSNSSVALETLPHLEDVQFSPLDDNATREHLLSTFVFLLPFSIGVCLLLWLLSDVPKDIALLVTVITVIVNVSVFFFIVAAVKKTGIALREHDFLLRKGVFWQKTIIVPFNRVQHIETHRNPFERKLTLASLKLFTAGGMGADLEINGLNVERASKIRQFILKKEQGASDE</sequence>
<evidence type="ECO:0000313" key="3">
    <source>
        <dbReference type="EMBL" id="OUL56239.1"/>
    </source>
</evidence>
<dbReference type="Pfam" id="PF03703">
    <property type="entry name" value="bPH_2"/>
    <property type="match status" value="1"/>
</dbReference>
<dbReference type="Proteomes" id="UP000194841">
    <property type="component" value="Unassembled WGS sequence"/>
</dbReference>
<feature type="domain" description="YdbS-like PH" evidence="2">
    <location>
        <begin position="84"/>
        <end position="162"/>
    </location>
</feature>
<keyword evidence="1" id="KW-1133">Transmembrane helix</keyword>